<dbReference type="AlphaFoldDB" id="A0A8H3J6C3"/>
<dbReference type="PANTHER" id="PTHR17630">
    <property type="entry name" value="DIENELACTONE HYDROLASE"/>
    <property type="match status" value="1"/>
</dbReference>
<dbReference type="Proteomes" id="UP000664534">
    <property type="component" value="Unassembled WGS sequence"/>
</dbReference>
<dbReference type="SUPFAM" id="SSF53474">
    <property type="entry name" value="alpha/beta-Hydrolases"/>
    <property type="match status" value="1"/>
</dbReference>
<evidence type="ECO:0000313" key="3">
    <source>
        <dbReference type="Proteomes" id="UP000664534"/>
    </source>
</evidence>
<dbReference type="Gene3D" id="3.40.50.1820">
    <property type="entry name" value="alpha/beta hydrolase"/>
    <property type="match status" value="1"/>
</dbReference>
<sequence>MACNDCASGHLHEGTPAGRVETVHGLPAYITSPPANESSKEIVVIIPDAFGWNLNNSRILADAYAKWAGVTVYLPDFMSVYHFAPYLYRNRPGVAMPRIVAFLTSLRASSDDRIGVAGFCWGGKFAVLLCDPTTYSTEDGKSLVDCAFVAHPSNLSLPTDIEKVTLPLRICQGSEDWVLGMDGVKQIEDIFADKEKRLDQSQRGKFVITVVEGALHGFAVRGNLGIEEEVQHGMVAEDEAVKWYQKWLGSDRHSGTVG</sequence>
<proteinExistence type="predicted"/>
<dbReference type="EMBL" id="CAJPDT010000151">
    <property type="protein sequence ID" value="CAF9941561.1"/>
    <property type="molecule type" value="Genomic_DNA"/>
</dbReference>
<evidence type="ECO:0000259" key="1">
    <source>
        <dbReference type="Pfam" id="PF01738"/>
    </source>
</evidence>
<dbReference type="Pfam" id="PF01738">
    <property type="entry name" value="DLH"/>
    <property type="match status" value="1"/>
</dbReference>
<gene>
    <name evidence="2" type="ORF">IMSHALPRED_002784</name>
</gene>
<feature type="domain" description="Dienelactone hydrolase" evidence="1">
    <location>
        <begin position="27"/>
        <end position="224"/>
    </location>
</feature>
<dbReference type="InterPro" id="IPR002925">
    <property type="entry name" value="Dienelactn_hydro"/>
</dbReference>
<keyword evidence="3" id="KW-1185">Reference proteome</keyword>
<dbReference type="PANTHER" id="PTHR17630:SF105">
    <property type="entry name" value="DIENELACTONE HYDROLASE FAMILY PROTEIN (AFU_ORTHOLOGUE AFUA_4G08790)"/>
    <property type="match status" value="1"/>
</dbReference>
<accession>A0A8H3J6C3</accession>
<evidence type="ECO:0000313" key="2">
    <source>
        <dbReference type="EMBL" id="CAF9941561.1"/>
    </source>
</evidence>
<reference evidence="2" key="1">
    <citation type="submission" date="2021-03" db="EMBL/GenBank/DDBJ databases">
        <authorList>
            <person name="Tagirdzhanova G."/>
        </authorList>
    </citation>
    <scope>NUCLEOTIDE SEQUENCE</scope>
</reference>
<protein>
    <recommendedName>
        <fullName evidence="1">Dienelactone hydrolase domain-containing protein</fullName>
    </recommendedName>
</protein>
<name>A0A8H3J6C3_9LECA</name>
<dbReference type="GO" id="GO:0016787">
    <property type="term" value="F:hydrolase activity"/>
    <property type="evidence" value="ECO:0007669"/>
    <property type="project" value="InterPro"/>
</dbReference>
<organism evidence="2 3">
    <name type="scientific">Imshaugia aleurites</name>
    <dbReference type="NCBI Taxonomy" id="172621"/>
    <lineage>
        <taxon>Eukaryota</taxon>
        <taxon>Fungi</taxon>
        <taxon>Dikarya</taxon>
        <taxon>Ascomycota</taxon>
        <taxon>Pezizomycotina</taxon>
        <taxon>Lecanoromycetes</taxon>
        <taxon>OSLEUM clade</taxon>
        <taxon>Lecanoromycetidae</taxon>
        <taxon>Lecanorales</taxon>
        <taxon>Lecanorineae</taxon>
        <taxon>Parmeliaceae</taxon>
        <taxon>Imshaugia</taxon>
    </lineage>
</organism>
<comment type="caution">
    <text evidence="2">The sequence shown here is derived from an EMBL/GenBank/DDBJ whole genome shotgun (WGS) entry which is preliminary data.</text>
</comment>
<dbReference type="InterPro" id="IPR029058">
    <property type="entry name" value="AB_hydrolase_fold"/>
</dbReference>
<dbReference type="OrthoDB" id="17560at2759"/>